<dbReference type="InterPro" id="IPR023509">
    <property type="entry name" value="DTD-like_sf"/>
</dbReference>
<feature type="compositionally biased region" description="Low complexity" evidence="6">
    <location>
        <begin position="157"/>
        <end position="167"/>
    </location>
</feature>
<dbReference type="Pfam" id="PF02580">
    <property type="entry name" value="Tyr_Deacylase"/>
    <property type="match status" value="1"/>
</dbReference>
<comment type="catalytic activity">
    <reaction evidence="4">
        <text>a D-aminoacyl-tRNA + H2O = a tRNA + a D-alpha-amino acid + H(+)</text>
        <dbReference type="Rhea" id="RHEA:13953"/>
        <dbReference type="Rhea" id="RHEA-COMP:10123"/>
        <dbReference type="Rhea" id="RHEA-COMP:10124"/>
        <dbReference type="ChEBI" id="CHEBI:15377"/>
        <dbReference type="ChEBI" id="CHEBI:15378"/>
        <dbReference type="ChEBI" id="CHEBI:59871"/>
        <dbReference type="ChEBI" id="CHEBI:78442"/>
        <dbReference type="ChEBI" id="CHEBI:79333"/>
        <dbReference type="EC" id="3.1.1.96"/>
    </reaction>
</comment>
<keyword evidence="5" id="KW-0694">RNA-binding</keyword>
<dbReference type="Proteomes" id="UP001189429">
    <property type="component" value="Unassembled WGS sequence"/>
</dbReference>
<dbReference type="PANTHER" id="PTHR10472:SF5">
    <property type="entry name" value="D-AMINOACYL-TRNA DEACYLASE 1"/>
    <property type="match status" value="1"/>
</dbReference>
<protein>
    <recommendedName>
        <fullName evidence="2 5">D-aminoacyl-tRNA deacylase</fullName>
        <ecNumber evidence="2 5">3.1.1.96</ecNumber>
    </recommendedName>
</protein>
<keyword evidence="5" id="KW-0378">Hydrolase</keyword>
<accession>A0ABN9R2Z3</accession>
<evidence type="ECO:0000256" key="3">
    <source>
        <dbReference type="ARBA" id="ARBA00047676"/>
    </source>
</evidence>
<dbReference type="EC" id="3.1.1.96" evidence="2 5"/>
<comment type="catalytic activity">
    <reaction evidence="3">
        <text>glycyl-tRNA(Ala) + H2O = tRNA(Ala) + glycine + H(+)</text>
        <dbReference type="Rhea" id="RHEA:53744"/>
        <dbReference type="Rhea" id="RHEA-COMP:9657"/>
        <dbReference type="Rhea" id="RHEA-COMP:13640"/>
        <dbReference type="ChEBI" id="CHEBI:15377"/>
        <dbReference type="ChEBI" id="CHEBI:15378"/>
        <dbReference type="ChEBI" id="CHEBI:57305"/>
        <dbReference type="ChEBI" id="CHEBI:78442"/>
        <dbReference type="ChEBI" id="CHEBI:78522"/>
        <dbReference type="EC" id="3.1.1.96"/>
    </reaction>
</comment>
<evidence type="ECO:0000313" key="8">
    <source>
        <dbReference type="Proteomes" id="UP001189429"/>
    </source>
</evidence>
<keyword evidence="5" id="KW-0963">Cytoplasm</keyword>
<dbReference type="NCBIfam" id="TIGR00256">
    <property type="entry name" value="D-aminoacyl-tRNA deacylase"/>
    <property type="match status" value="1"/>
</dbReference>
<keyword evidence="5" id="KW-0820">tRNA-binding</keyword>
<evidence type="ECO:0000256" key="6">
    <source>
        <dbReference type="SAM" id="MobiDB-lite"/>
    </source>
</evidence>
<feature type="region of interest" description="Disordered" evidence="6">
    <location>
        <begin position="157"/>
        <end position="264"/>
    </location>
</feature>
<dbReference type="SUPFAM" id="SSF69500">
    <property type="entry name" value="DTD-like"/>
    <property type="match status" value="1"/>
</dbReference>
<proteinExistence type="inferred from homology"/>
<comment type="subcellular location">
    <subcellularLocation>
        <location evidence="5">Cytoplasm</location>
    </subcellularLocation>
</comment>
<gene>
    <name evidence="7" type="ORF">PCOR1329_LOCUS16307</name>
</gene>
<organism evidence="7 8">
    <name type="scientific">Prorocentrum cordatum</name>
    <dbReference type="NCBI Taxonomy" id="2364126"/>
    <lineage>
        <taxon>Eukaryota</taxon>
        <taxon>Sar</taxon>
        <taxon>Alveolata</taxon>
        <taxon>Dinophyceae</taxon>
        <taxon>Prorocentrales</taxon>
        <taxon>Prorocentraceae</taxon>
        <taxon>Prorocentrum</taxon>
    </lineage>
</organism>
<evidence type="ECO:0000256" key="5">
    <source>
        <dbReference type="RuleBase" id="RU003470"/>
    </source>
</evidence>
<dbReference type="PANTHER" id="PTHR10472">
    <property type="entry name" value="D-TYROSYL-TRNA TYR DEACYLASE"/>
    <property type="match status" value="1"/>
</dbReference>
<evidence type="ECO:0000256" key="2">
    <source>
        <dbReference type="ARBA" id="ARBA00013056"/>
    </source>
</evidence>
<feature type="compositionally biased region" description="Basic residues" evidence="6">
    <location>
        <begin position="204"/>
        <end position="216"/>
    </location>
</feature>
<dbReference type="InterPro" id="IPR003732">
    <property type="entry name" value="Daa-tRNA_deacyls_DTD"/>
</dbReference>
<comment type="caution">
    <text evidence="7">The sequence shown here is derived from an EMBL/GenBank/DDBJ whole genome shotgun (WGS) entry which is preliminary data.</text>
</comment>
<name>A0ABN9R2Z3_9DINO</name>
<evidence type="ECO:0000256" key="1">
    <source>
        <dbReference type="ARBA" id="ARBA00009673"/>
    </source>
</evidence>
<keyword evidence="8" id="KW-1185">Reference proteome</keyword>
<sequence>MKLVIQRAASASVEVDGAVVGRIERGLVLLLGIEQGDTLEQVSQLATKVLKIRLWPDVKDPSKQWCSSVVDNGFGLLVVSQFTLFATFKKPKPDFHQAMGGDQAKELYEAFVSQCRTACGADKVATGVFGAMMQVDLRNDGPVTVELVAGPPALAPAPTAGAAAPSPAGGGAADAAWRSSWGGSPTWAASCPPRGTRSCWRASAPHRRQPLRRRTWRAGSSTCPRSRRRRGRAGPEPEPAPPPRERPGARAHAARAARRAPLPA</sequence>
<dbReference type="EMBL" id="CAUYUJ010004991">
    <property type="protein sequence ID" value="CAK0811830.1"/>
    <property type="molecule type" value="Genomic_DNA"/>
</dbReference>
<reference evidence="7" key="1">
    <citation type="submission" date="2023-10" db="EMBL/GenBank/DDBJ databases">
        <authorList>
            <person name="Chen Y."/>
            <person name="Shah S."/>
            <person name="Dougan E. K."/>
            <person name="Thang M."/>
            <person name="Chan C."/>
        </authorList>
    </citation>
    <scope>NUCLEOTIDE SEQUENCE [LARGE SCALE GENOMIC DNA]</scope>
</reference>
<dbReference type="Gene3D" id="3.50.80.10">
    <property type="entry name" value="D-tyrosyl-tRNA(Tyr) deacylase"/>
    <property type="match status" value="1"/>
</dbReference>
<comment type="similarity">
    <text evidence="1 5">Belongs to the DTD family.</text>
</comment>
<evidence type="ECO:0000313" key="7">
    <source>
        <dbReference type="EMBL" id="CAK0811830.1"/>
    </source>
</evidence>
<evidence type="ECO:0000256" key="4">
    <source>
        <dbReference type="ARBA" id="ARBA00048018"/>
    </source>
</evidence>